<sequence length="107" mass="12137">MLFVFDDDKFVSGEYLFSTANQDQFTKFCKELKTRLEKSLPEPFGNDLSVLDDAKNVDAQGKSVMWKGEDGSYLRINLFTTAQEGDKTQYTVQIKSEAPAPERKGLQ</sequence>
<organism evidence="1 2">
    <name type="scientific">Caldicoprobacter faecalis</name>
    <dbReference type="NCBI Taxonomy" id="937334"/>
    <lineage>
        <taxon>Bacteria</taxon>
        <taxon>Bacillati</taxon>
        <taxon>Bacillota</taxon>
        <taxon>Clostridia</taxon>
        <taxon>Caldicoprobacterales</taxon>
        <taxon>Caldicoprobacteraceae</taxon>
        <taxon>Caldicoprobacter</taxon>
    </lineage>
</organism>
<dbReference type="OrthoDB" id="2621032at2"/>
<reference evidence="1 2" key="1">
    <citation type="submission" date="2016-10" db="EMBL/GenBank/DDBJ databases">
        <authorList>
            <person name="de Groot N.N."/>
        </authorList>
    </citation>
    <scope>NUCLEOTIDE SEQUENCE [LARGE SCALE GENOMIC DNA]</scope>
    <source>
        <strain evidence="1 2">DSM 20678</strain>
    </source>
</reference>
<dbReference type="Proteomes" id="UP000198577">
    <property type="component" value="Unassembled WGS sequence"/>
</dbReference>
<evidence type="ECO:0000313" key="1">
    <source>
        <dbReference type="EMBL" id="SFQ44861.1"/>
    </source>
</evidence>
<dbReference type="RefSeq" id="WP_092282846.1">
    <property type="nucleotide sequence ID" value="NZ_FOXR01000051.1"/>
</dbReference>
<accession>A0A1I5YKU8</accession>
<dbReference type="EMBL" id="FOXR01000051">
    <property type="protein sequence ID" value="SFQ44861.1"/>
    <property type="molecule type" value="Genomic_DNA"/>
</dbReference>
<evidence type="ECO:0000313" key="2">
    <source>
        <dbReference type="Proteomes" id="UP000198577"/>
    </source>
</evidence>
<proteinExistence type="predicted"/>
<dbReference type="AlphaFoldDB" id="A0A1I5YKU8"/>
<keyword evidence="2" id="KW-1185">Reference proteome</keyword>
<name>A0A1I5YKU8_9FIRM</name>
<gene>
    <name evidence="1" type="ORF">SAMN05444406_15111</name>
</gene>
<protein>
    <submittedName>
        <fullName evidence="1">Uncharacterized protein</fullName>
    </submittedName>
</protein>